<keyword evidence="3" id="KW-1185">Reference proteome</keyword>
<dbReference type="EMBL" id="JAPNUD010000068">
    <property type="protein sequence ID" value="MDA0643478.1"/>
    <property type="molecule type" value="Genomic_DNA"/>
</dbReference>
<feature type="region of interest" description="Disordered" evidence="1">
    <location>
        <begin position="22"/>
        <end position="48"/>
    </location>
</feature>
<evidence type="ECO:0000256" key="1">
    <source>
        <dbReference type="SAM" id="MobiDB-lite"/>
    </source>
</evidence>
<comment type="caution">
    <text evidence="2">The sequence shown here is derived from an EMBL/GenBank/DDBJ whole genome shotgun (WGS) entry which is preliminary data.</text>
</comment>
<dbReference type="Proteomes" id="UP001212498">
    <property type="component" value="Unassembled WGS sequence"/>
</dbReference>
<evidence type="ECO:0000313" key="3">
    <source>
        <dbReference type="Proteomes" id="UP001212498"/>
    </source>
</evidence>
<dbReference type="RefSeq" id="WP_271277741.1">
    <property type="nucleotide sequence ID" value="NZ_BAABFD010000018.1"/>
</dbReference>
<accession>A0ABT4T1T6</accession>
<protein>
    <submittedName>
        <fullName evidence="2">Uncharacterized protein</fullName>
    </submittedName>
</protein>
<gene>
    <name evidence="2" type="ORF">OUY24_22855</name>
</gene>
<organism evidence="2 3">
    <name type="scientific">Nonomuraea ferruginea</name>
    <dbReference type="NCBI Taxonomy" id="46174"/>
    <lineage>
        <taxon>Bacteria</taxon>
        <taxon>Bacillati</taxon>
        <taxon>Actinomycetota</taxon>
        <taxon>Actinomycetes</taxon>
        <taxon>Streptosporangiales</taxon>
        <taxon>Streptosporangiaceae</taxon>
        <taxon>Nonomuraea</taxon>
    </lineage>
</organism>
<proteinExistence type="predicted"/>
<sequence>MQGTSTASPSTTAIAMIAHGSRAGEPPTARPAQVRVSATGAVVSSHAV</sequence>
<reference evidence="2 3" key="1">
    <citation type="submission" date="2022-11" db="EMBL/GenBank/DDBJ databases">
        <title>Nonomuraea corallina sp. nov., a new species of the genus Nonomuraea isolated from sea side sediment in Thai sea.</title>
        <authorList>
            <person name="Ngamcharungchit C."/>
            <person name="Matsumoto A."/>
            <person name="Suriyachadkun C."/>
            <person name="Panbangred W."/>
            <person name="Inahashi Y."/>
            <person name="Intra B."/>
        </authorList>
    </citation>
    <scope>NUCLEOTIDE SEQUENCE [LARGE SCALE GENOMIC DNA]</scope>
    <source>
        <strain evidence="2 3">DSM 43553</strain>
    </source>
</reference>
<evidence type="ECO:0000313" key="2">
    <source>
        <dbReference type="EMBL" id="MDA0643478.1"/>
    </source>
</evidence>
<name>A0ABT4T1T6_9ACTN</name>